<feature type="compositionally biased region" description="Low complexity" evidence="1">
    <location>
        <begin position="307"/>
        <end position="316"/>
    </location>
</feature>
<reference evidence="2 3" key="1">
    <citation type="submission" date="2024-05" db="EMBL/GenBank/DDBJ databases">
        <authorList>
            <person name="Wallberg A."/>
        </authorList>
    </citation>
    <scope>NUCLEOTIDE SEQUENCE [LARGE SCALE GENOMIC DNA]</scope>
</reference>
<dbReference type="AlphaFoldDB" id="A0AAV2QJL8"/>
<dbReference type="Proteomes" id="UP001497623">
    <property type="component" value="Unassembled WGS sequence"/>
</dbReference>
<evidence type="ECO:0000313" key="3">
    <source>
        <dbReference type="Proteomes" id="UP001497623"/>
    </source>
</evidence>
<feature type="region of interest" description="Disordered" evidence="1">
    <location>
        <begin position="69"/>
        <end position="91"/>
    </location>
</feature>
<feature type="compositionally biased region" description="Low complexity" evidence="1">
    <location>
        <begin position="260"/>
        <end position="272"/>
    </location>
</feature>
<evidence type="ECO:0000313" key="2">
    <source>
        <dbReference type="EMBL" id="CAL4083919.1"/>
    </source>
</evidence>
<feature type="compositionally biased region" description="Polar residues" evidence="1">
    <location>
        <begin position="392"/>
        <end position="435"/>
    </location>
</feature>
<accession>A0AAV2QJL8</accession>
<evidence type="ECO:0000256" key="1">
    <source>
        <dbReference type="SAM" id="MobiDB-lite"/>
    </source>
</evidence>
<feature type="compositionally biased region" description="Polar residues" evidence="1">
    <location>
        <begin position="450"/>
        <end position="462"/>
    </location>
</feature>
<dbReference type="EMBL" id="CAXKWB010006689">
    <property type="protein sequence ID" value="CAL4083919.1"/>
    <property type="molecule type" value="Genomic_DNA"/>
</dbReference>
<feature type="region of interest" description="Disordered" evidence="1">
    <location>
        <begin position="124"/>
        <end position="172"/>
    </location>
</feature>
<protein>
    <submittedName>
        <fullName evidence="2">Uncharacterized protein</fullName>
    </submittedName>
</protein>
<organism evidence="2 3">
    <name type="scientific">Meganyctiphanes norvegica</name>
    <name type="common">Northern krill</name>
    <name type="synonym">Thysanopoda norvegica</name>
    <dbReference type="NCBI Taxonomy" id="48144"/>
    <lineage>
        <taxon>Eukaryota</taxon>
        <taxon>Metazoa</taxon>
        <taxon>Ecdysozoa</taxon>
        <taxon>Arthropoda</taxon>
        <taxon>Crustacea</taxon>
        <taxon>Multicrustacea</taxon>
        <taxon>Malacostraca</taxon>
        <taxon>Eumalacostraca</taxon>
        <taxon>Eucarida</taxon>
        <taxon>Euphausiacea</taxon>
        <taxon>Euphausiidae</taxon>
        <taxon>Meganyctiphanes</taxon>
    </lineage>
</organism>
<gene>
    <name evidence="2" type="ORF">MNOR_LOCUS12265</name>
</gene>
<feature type="region of interest" description="Disordered" evidence="1">
    <location>
        <begin position="390"/>
        <end position="463"/>
    </location>
</feature>
<dbReference type="CDD" id="cd00934">
    <property type="entry name" value="PTB"/>
    <property type="match status" value="1"/>
</dbReference>
<feature type="non-terminal residue" evidence="2">
    <location>
        <position position="524"/>
    </location>
</feature>
<feature type="compositionally biased region" description="Low complexity" evidence="1">
    <location>
        <begin position="124"/>
        <end position="152"/>
    </location>
</feature>
<name>A0AAV2QJL8_MEGNR</name>
<sequence length="524" mass="55817">MVWRCGAVYHGRRAVQGTQSQSTLTAIVDTIVREDGEPNQLQPFTKGVGKGERCQVVVEEERFVVVGGTVRGPGGRDEGFESDSESSTGSNNCDDHCCAIHDIKVISDHVLRLDALLQQEAGDSGSAGFASASSTSSSSSSDDASSATSSGAESEDDTPRQHKQQANSNGACCTGGTNIPGDVFLLSDILFCHVDAVSPRIVVLVVKDAGSSLINAHVYETSSDEQARTLYQHYKEASNKYKLNRYRNSKRKLENPKNLSESSGTSSISKNSGVGGKHSNNIVGVDEKNIINTTNINSVSDSDRKLSSSSTDSGVSNGFDGPGRASVRSVEARLKAPGRNNVNVIEIRETITPLEESEARAEGGSRANWNLLQHIDQNGVTHIEIESGPCSIASTNSSKSGEATTSSEYSSMVSLGATESSPEQISGAQSLPNRPSSRDDNFNAGGSLRGNLSQPNSLTQPPTKEVIVAGEKDKKFRQRQPARLLRTNENGLQSSSGIVIGGKLISGAQDTRKVENKRLEERKE</sequence>
<proteinExistence type="predicted"/>
<feature type="region of interest" description="Disordered" evidence="1">
    <location>
        <begin position="245"/>
        <end position="281"/>
    </location>
</feature>
<keyword evidence="3" id="KW-1185">Reference proteome</keyword>
<comment type="caution">
    <text evidence="2">The sequence shown here is derived from an EMBL/GenBank/DDBJ whole genome shotgun (WGS) entry which is preliminary data.</text>
</comment>
<feature type="region of interest" description="Disordered" evidence="1">
    <location>
        <begin position="296"/>
        <end position="325"/>
    </location>
</feature>